<dbReference type="SUPFAM" id="SSF52540">
    <property type="entry name" value="P-loop containing nucleoside triphosphate hydrolases"/>
    <property type="match status" value="1"/>
</dbReference>
<feature type="compositionally biased region" description="Polar residues" evidence="5">
    <location>
        <begin position="1953"/>
        <end position="1974"/>
    </location>
</feature>
<sequence length="2138" mass="242351">MRSCNKDDSSSHYQLCLCGSFNSTIDDGIEKQHKYASASVAVETDEPPGLESLHSQDFIHFKTRNLVYKQLLEAMEHNYMTGIHGIRGIGKTTLAKQVCLKLHKSIKFDLVIFITVSKKSSSDMKEIQDMIAEKVGLSLKGKNEWERTETITKRLMNGETILLILDDVREHLNSQELGIPSRPDNNMKCKVLVTSREERYCKLLGCHRSIQVDKLSMRDAWMSFEKHVSINDNSSEEVQDLGKQIAEAWEGLPIIAAIASILKGRPHQVWKKTSSYLRRKYYLKGYGFDEGWFKAYAFLNFSYEDLDIEKAQMLSILLSMFPLNREVSVEMLTRLGIGVGLFCEVEKYSEVRSEILRLKDILIHSHVWFEDEGGNIKMNDPIWHMIRAGELSLCKIESNRNKWVLSTIEKNIHYVYYDDLRVEEMELDLIPSWYGYDGTKVEMLVVNVEATNSVEVPDAFFEKMTRLQVLSLSSNDLHPMLALKLPSSLRSLTNICSLLLSHWKFSDISIIGELQSLDTLDFDDCSISEFPKEISALKLRLLSLKRCQIEMNNPFKVIERCLTLQELYYNDNEVSTLDSVNEAEEIYQSETFPTLNRYHLQQGEADASRAKCVRLRNIDALVSEATFKYLIKGAEILHLKEIQGGWRNLIPEIVPSMNDVVELCLESCSNVECLVNTQSHVVSAFSKLVELKLSCMDNLKQLCSGEDHPSDFLKSLNRLSIEHCVHLQGILFKSKVNLCNLKSINLFHCQDLTSLFMLSTAKSLVLLEELRIGECKLLIDIVKDENDHKSNGLIFPKLETLEIEGCERLECILPVAFPRDVMLLQKIKISKCPKLKHIFYEEGGDIRVSRLQKVELVEVSHLFNISLECYPLLASKVKRPSPRVDFKAKQQDPSKDHHHKLRGASRIKIPTEDGLTQGPKSSILSSEYPPKQSQGLNILVVCNIKQLVLKDLDKIKYLFTLSTASSMMLEILIIDSCHVLKHIIDIEDGSDGKNLKVVFEKLKELSVTGCSQLECMFGEYNAAKDDQNYSEIHIHLPALKKLILQKLPKFSLSSITWTSLKEFVLVRCPYFIVNPISDMMIHFDSRKLVTTTIKDIREIDKHFLTLETLNIEGYQAESIFCVSGVKIIGQVRLGLQFLKLSNLPRMLSICVGSINSFVFQNLKKIQIIRCLRIKVIFQASVSSYLPELESLEIQDCEELEQIVDSPQPYFPKLEVLEVKQCRNLKHLIHASHVPNVRTITIVECFKLEVIFPDSSLSPLSELEVLEIQYCLNLKKIIEEDKKLGNVDSPQPCFPKLAKLMVKECYNLKRLIHASHLPNVRTIRIVECFKLEVIFPDSFSFLSELEVLEIQVCLRLEKIIEEVKNSPRPCFPKLSLLVVNKCQSVKRLIPATYDVPNLKLLIIIEASELEELMGGGAQRRGDDDVSIRNIIVELPKLKLVIFGKLPEATFKEGIELQTVSDRFVYQCPKLSLKATTTFKEINKKVLELLNTDLKNFLYQQQYDDMAKVDIIVQSDVTQTVLRSDLPYSQINEESEKEFVGEVLDSKMIATKTTPTSLPEVQSIERPSSSLLDIPTNKHVELVDGQSISQPCLMNQQMPFDEIESTIEIPQSEFEHGKSETYTDKENEGHPTNIQDYKDDDLVTSSQTLEHNENSTTNNFAVLEETDKSIDEEAARQNGVAISPDSEISMAENFINEPQKKEEILKKQTIGLETERKESHELEDGRSMSEPCLVNQQKPLGETEIPESEIGIKQILADLEESLKMPLKDIASSEMNSLRFLMNLNFFLSRLPLEGVALSEGHKAMIDSLSQESQSILCSFKQVFATSNKFVVLEPHMNEVATMVVSKISKSETFTGKPQQKEATFKEKFFRLEKTATNHPIGLGAQTMPGNDSPSSQVSFKQSMHANLTGYNHNDNGIKLDDSCIASPNMAEINGEPEKDLVGKVPDLEKPVAATTRNSPTDLKQIESTSPSTLDSTQHKTHLHREIKHSQIEISGDEDSEALPTNIQGLRDKDLIKSSLPLVEEHGYNQIHTTCVSDAAADNLCKVLSDVNESLKMPLKDIACSEGNSLRLLAALNYLSNSTIQDVNLSDELKSIIVSMHIEPESILYSFKQVFATVDKFVMLEPYLNKIGKSIAGEIL</sequence>
<feature type="region of interest" description="Disordered" evidence="5">
    <location>
        <begin position="884"/>
        <end position="903"/>
    </location>
</feature>
<feature type="domain" description="Disease resistance protein At4g27190-like leucine-rich repeats" evidence="7">
    <location>
        <begin position="1235"/>
        <end position="1352"/>
    </location>
</feature>
<evidence type="ECO:0000256" key="1">
    <source>
        <dbReference type="ARBA" id="ARBA00008894"/>
    </source>
</evidence>
<dbReference type="GO" id="GO:0006952">
    <property type="term" value="P:defense response"/>
    <property type="evidence" value="ECO:0007669"/>
    <property type="project" value="UniProtKB-KW"/>
</dbReference>
<keyword evidence="4" id="KW-0067">ATP-binding</keyword>
<feature type="region of interest" description="Disordered" evidence="5">
    <location>
        <begin position="1951"/>
        <end position="1977"/>
    </location>
</feature>
<protein>
    <submittedName>
        <fullName evidence="8">Uncharacterized protein</fullName>
    </submittedName>
</protein>
<organism evidence="8 9">
    <name type="scientific">Lupinus angustifolius</name>
    <name type="common">Narrow-leaved blue lupine</name>
    <dbReference type="NCBI Taxonomy" id="3871"/>
    <lineage>
        <taxon>Eukaryota</taxon>
        <taxon>Viridiplantae</taxon>
        <taxon>Streptophyta</taxon>
        <taxon>Embryophyta</taxon>
        <taxon>Tracheophyta</taxon>
        <taxon>Spermatophyta</taxon>
        <taxon>Magnoliopsida</taxon>
        <taxon>eudicotyledons</taxon>
        <taxon>Gunneridae</taxon>
        <taxon>Pentapetalae</taxon>
        <taxon>rosids</taxon>
        <taxon>fabids</taxon>
        <taxon>Fabales</taxon>
        <taxon>Fabaceae</taxon>
        <taxon>Papilionoideae</taxon>
        <taxon>50 kb inversion clade</taxon>
        <taxon>genistoids sensu lato</taxon>
        <taxon>core genistoids</taxon>
        <taxon>Genisteae</taxon>
        <taxon>Lupinus</taxon>
    </lineage>
</organism>
<dbReference type="OMA" id="IVECFKL"/>
<dbReference type="Gene3D" id="3.40.50.300">
    <property type="entry name" value="P-loop containing nucleotide triphosphate hydrolases"/>
    <property type="match status" value="1"/>
</dbReference>
<name>A0A1J7HA20_LUPAN</name>
<dbReference type="InterPro" id="IPR057135">
    <property type="entry name" value="At4g27190-like_LRR"/>
</dbReference>
<dbReference type="PANTHER" id="PTHR33463:SF105">
    <property type="entry name" value="AND NB-ARC DOMAIN DISEASE RESISTANCE PROTEIN, PUTATIVE-RELATED"/>
    <property type="match status" value="1"/>
</dbReference>
<feature type="compositionally biased region" description="Basic and acidic residues" evidence="5">
    <location>
        <begin position="884"/>
        <end position="895"/>
    </location>
</feature>
<gene>
    <name evidence="8" type="ORF">TanjilG_12166</name>
</gene>
<dbReference type="InterPro" id="IPR002182">
    <property type="entry name" value="NB-ARC"/>
</dbReference>
<keyword evidence="2" id="KW-0547">Nucleotide-binding</keyword>
<dbReference type="InterPro" id="IPR050905">
    <property type="entry name" value="Plant_NBS-LRR"/>
</dbReference>
<evidence type="ECO:0000256" key="5">
    <source>
        <dbReference type="SAM" id="MobiDB-lite"/>
    </source>
</evidence>
<proteinExistence type="inferred from homology"/>
<dbReference type="Gene3D" id="3.80.10.10">
    <property type="entry name" value="Ribonuclease Inhibitor"/>
    <property type="match status" value="4"/>
</dbReference>
<dbReference type="InterPro" id="IPR042197">
    <property type="entry name" value="Apaf_helical"/>
</dbReference>
<dbReference type="SUPFAM" id="SSF52058">
    <property type="entry name" value="L domain-like"/>
    <property type="match status" value="2"/>
</dbReference>
<evidence type="ECO:0000256" key="3">
    <source>
        <dbReference type="ARBA" id="ARBA00022821"/>
    </source>
</evidence>
<reference evidence="8 9" key="1">
    <citation type="journal article" date="2017" name="Plant Biotechnol. J.">
        <title>A comprehensive draft genome sequence for lupin (Lupinus angustifolius), an emerging health food: insights into plant-microbe interactions and legume evolution.</title>
        <authorList>
            <person name="Hane J.K."/>
            <person name="Ming Y."/>
            <person name="Kamphuis L.G."/>
            <person name="Nelson M.N."/>
            <person name="Garg G."/>
            <person name="Atkins C.A."/>
            <person name="Bayer P.E."/>
            <person name="Bravo A."/>
            <person name="Bringans S."/>
            <person name="Cannon S."/>
            <person name="Edwards D."/>
            <person name="Foley R."/>
            <person name="Gao L.L."/>
            <person name="Harrison M.J."/>
            <person name="Huang W."/>
            <person name="Hurgobin B."/>
            <person name="Li S."/>
            <person name="Liu C.W."/>
            <person name="McGrath A."/>
            <person name="Morahan G."/>
            <person name="Murray J."/>
            <person name="Weller J."/>
            <person name="Jian J."/>
            <person name="Singh K.B."/>
        </authorList>
    </citation>
    <scope>NUCLEOTIDE SEQUENCE [LARGE SCALE GENOMIC DNA]</scope>
    <source>
        <strain evidence="9">cv. Tanjil</strain>
        <tissue evidence="8">Whole plant</tissue>
    </source>
</reference>
<accession>A0A1J7HA20</accession>
<dbReference type="Proteomes" id="UP000188354">
    <property type="component" value="Chromosome LG13"/>
</dbReference>
<dbReference type="SUPFAM" id="SSF52047">
    <property type="entry name" value="RNI-like"/>
    <property type="match status" value="1"/>
</dbReference>
<dbReference type="GO" id="GO:0043531">
    <property type="term" value="F:ADP binding"/>
    <property type="evidence" value="ECO:0007669"/>
    <property type="project" value="InterPro"/>
</dbReference>
<evidence type="ECO:0000256" key="4">
    <source>
        <dbReference type="ARBA" id="ARBA00022840"/>
    </source>
</evidence>
<dbReference type="InterPro" id="IPR032675">
    <property type="entry name" value="LRR_dom_sf"/>
</dbReference>
<keyword evidence="9" id="KW-1185">Reference proteome</keyword>
<comment type="similarity">
    <text evidence="1">Belongs to the disease resistance NB-LRR family.</text>
</comment>
<dbReference type="GO" id="GO:0005524">
    <property type="term" value="F:ATP binding"/>
    <property type="evidence" value="ECO:0007669"/>
    <property type="project" value="UniProtKB-KW"/>
</dbReference>
<feature type="domain" description="NB-ARC" evidence="6">
    <location>
        <begin position="66"/>
        <end position="230"/>
    </location>
</feature>
<dbReference type="PRINTS" id="PR00364">
    <property type="entry name" value="DISEASERSIST"/>
</dbReference>
<feature type="domain" description="Disease resistance protein At4g27190-like leucine-rich repeats" evidence="7">
    <location>
        <begin position="1101"/>
        <end position="1197"/>
    </location>
</feature>
<dbReference type="EMBL" id="CM007373">
    <property type="protein sequence ID" value="OIV98580.1"/>
    <property type="molecule type" value="Genomic_DNA"/>
</dbReference>
<dbReference type="Pfam" id="PF00931">
    <property type="entry name" value="NB-ARC"/>
    <property type="match status" value="1"/>
</dbReference>
<dbReference type="Gene3D" id="1.10.8.430">
    <property type="entry name" value="Helical domain of apoptotic protease-activating factors"/>
    <property type="match status" value="1"/>
</dbReference>
<keyword evidence="3" id="KW-0611">Plant defense</keyword>
<dbReference type="Pfam" id="PF23247">
    <property type="entry name" value="LRR_RPS2"/>
    <property type="match status" value="2"/>
</dbReference>
<dbReference type="Gramene" id="OIV98580">
    <property type="protein sequence ID" value="OIV98580"/>
    <property type="gene ID" value="TanjilG_12166"/>
</dbReference>
<evidence type="ECO:0000313" key="9">
    <source>
        <dbReference type="Proteomes" id="UP000188354"/>
    </source>
</evidence>
<evidence type="ECO:0000259" key="7">
    <source>
        <dbReference type="Pfam" id="PF23247"/>
    </source>
</evidence>
<dbReference type="InterPro" id="IPR027417">
    <property type="entry name" value="P-loop_NTPase"/>
</dbReference>
<feature type="compositionally biased region" description="Basic and acidic residues" evidence="5">
    <location>
        <begin position="1612"/>
        <end position="1627"/>
    </location>
</feature>
<evidence type="ECO:0000256" key="2">
    <source>
        <dbReference type="ARBA" id="ARBA00022741"/>
    </source>
</evidence>
<dbReference type="PANTHER" id="PTHR33463">
    <property type="entry name" value="NB-ARC DOMAIN-CONTAINING PROTEIN-RELATED"/>
    <property type="match status" value="1"/>
</dbReference>
<evidence type="ECO:0000313" key="8">
    <source>
        <dbReference type="EMBL" id="OIV98580.1"/>
    </source>
</evidence>
<feature type="region of interest" description="Disordered" evidence="5">
    <location>
        <begin position="1612"/>
        <end position="1636"/>
    </location>
</feature>
<evidence type="ECO:0000259" key="6">
    <source>
        <dbReference type="Pfam" id="PF00931"/>
    </source>
</evidence>